<keyword evidence="2" id="KW-1185">Reference proteome</keyword>
<comment type="caution">
    <text evidence="1">The sequence shown here is derived from an EMBL/GenBank/DDBJ whole genome shotgun (WGS) entry which is preliminary data.</text>
</comment>
<dbReference type="Proteomes" id="UP000324222">
    <property type="component" value="Unassembled WGS sequence"/>
</dbReference>
<reference evidence="1 2" key="1">
    <citation type="submission" date="2019-05" db="EMBL/GenBank/DDBJ databases">
        <title>Another draft genome of Portunus trituberculatus and its Hox gene families provides insights of decapod evolution.</title>
        <authorList>
            <person name="Jeong J.-H."/>
            <person name="Song I."/>
            <person name="Kim S."/>
            <person name="Choi T."/>
            <person name="Kim D."/>
            <person name="Ryu S."/>
            <person name="Kim W."/>
        </authorList>
    </citation>
    <scope>NUCLEOTIDE SEQUENCE [LARGE SCALE GENOMIC DNA]</scope>
    <source>
        <tissue evidence="1">Muscle</tissue>
    </source>
</reference>
<evidence type="ECO:0000313" key="2">
    <source>
        <dbReference type="Proteomes" id="UP000324222"/>
    </source>
</evidence>
<proteinExistence type="predicted"/>
<dbReference type="AlphaFoldDB" id="A0A5B7JUX0"/>
<evidence type="ECO:0000313" key="1">
    <source>
        <dbReference type="EMBL" id="MPC96154.1"/>
    </source>
</evidence>
<sequence>MDTSQVPTHPAAQVAWGYLWEGCRGSATCRREKFLQLPIFLSVFLSLCYLSPDRDCTHDTPSPGTP</sequence>
<accession>A0A5B7JUX0</accession>
<organism evidence="1 2">
    <name type="scientific">Portunus trituberculatus</name>
    <name type="common">Swimming crab</name>
    <name type="synonym">Neptunus trituberculatus</name>
    <dbReference type="NCBI Taxonomy" id="210409"/>
    <lineage>
        <taxon>Eukaryota</taxon>
        <taxon>Metazoa</taxon>
        <taxon>Ecdysozoa</taxon>
        <taxon>Arthropoda</taxon>
        <taxon>Crustacea</taxon>
        <taxon>Multicrustacea</taxon>
        <taxon>Malacostraca</taxon>
        <taxon>Eumalacostraca</taxon>
        <taxon>Eucarida</taxon>
        <taxon>Decapoda</taxon>
        <taxon>Pleocyemata</taxon>
        <taxon>Brachyura</taxon>
        <taxon>Eubrachyura</taxon>
        <taxon>Portunoidea</taxon>
        <taxon>Portunidae</taxon>
        <taxon>Portuninae</taxon>
        <taxon>Portunus</taxon>
    </lineage>
</organism>
<name>A0A5B7JUX0_PORTR</name>
<dbReference type="EMBL" id="VSRR010104824">
    <property type="protein sequence ID" value="MPC96154.1"/>
    <property type="molecule type" value="Genomic_DNA"/>
</dbReference>
<protein>
    <submittedName>
        <fullName evidence="1">Uncharacterized protein</fullName>
    </submittedName>
</protein>
<gene>
    <name evidence="1" type="ORF">E2C01_091396</name>
</gene>